<dbReference type="Pfam" id="PF01437">
    <property type="entry name" value="PSI"/>
    <property type="match status" value="1"/>
</dbReference>
<keyword evidence="3" id="KW-0325">Glycoprotein</keyword>
<dbReference type="InterPro" id="IPR002165">
    <property type="entry name" value="Plexin_repeat"/>
</dbReference>
<evidence type="ECO:0008006" key="7">
    <source>
        <dbReference type="Google" id="ProtNLM"/>
    </source>
</evidence>
<accession>A0ABR1YG71</accession>
<feature type="transmembrane region" description="Helical" evidence="4">
    <location>
        <begin position="126"/>
        <end position="149"/>
    </location>
</feature>
<proteinExistence type="predicted"/>
<keyword evidence="2 4" id="KW-0472">Membrane</keyword>
<sequence length="231" mass="25657">MAAADEGRRHESQLLLDSEAGLNATSFRGSLEQEGGEAWRARYDVPDEQVRRCWRLGTCGSCLSEGGGSTCGWCPLSSTCIPLPPSHSLPLILLPLAHPNICSQPSERFELRTKSFGRDSCNVSTLMVLTAVVAALCGVAAVFLAWAIWRVGSGAWRGWREASARDGTELVVGERGERTWQPWERSGGKGWRGFAGTWWWWLKRGEVEGRVERENEEADAERRALLGRQER</sequence>
<gene>
    <name evidence="5" type="ORF">HDK90DRAFT_492929</name>
</gene>
<comment type="subcellular location">
    <subcellularLocation>
        <location evidence="1">Membrane</location>
    </subcellularLocation>
</comment>
<name>A0ABR1YG71_9PEZI</name>
<evidence type="ECO:0000313" key="6">
    <source>
        <dbReference type="Proteomes" id="UP001492380"/>
    </source>
</evidence>
<organism evidence="5 6">
    <name type="scientific">Phyllosticta capitalensis</name>
    <dbReference type="NCBI Taxonomy" id="121624"/>
    <lineage>
        <taxon>Eukaryota</taxon>
        <taxon>Fungi</taxon>
        <taxon>Dikarya</taxon>
        <taxon>Ascomycota</taxon>
        <taxon>Pezizomycotina</taxon>
        <taxon>Dothideomycetes</taxon>
        <taxon>Dothideomycetes incertae sedis</taxon>
        <taxon>Botryosphaeriales</taxon>
        <taxon>Phyllostictaceae</taxon>
        <taxon>Phyllosticta</taxon>
    </lineage>
</organism>
<reference evidence="5 6" key="1">
    <citation type="submission" date="2024-04" db="EMBL/GenBank/DDBJ databases">
        <title>Phyllosticta paracitricarpa is synonymous to the EU quarantine fungus P. citricarpa based on phylogenomic analyses.</title>
        <authorList>
            <consortium name="Lawrence Berkeley National Laboratory"/>
            <person name="Van Ingen-Buijs V.A."/>
            <person name="Van Westerhoven A.C."/>
            <person name="Haridas S."/>
            <person name="Skiadas P."/>
            <person name="Martin F."/>
            <person name="Groenewald J.Z."/>
            <person name="Crous P.W."/>
            <person name="Seidl M.F."/>
        </authorList>
    </citation>
    <scope>NUCLEOTIDE SEQUENCE [LARGE SCALE GENOMIC DNA]</scope>
    <source>
        <strain evidence="5 6">CBS 123374</strain>
    </source>
</reference>
<protein>
    <recommendedName>
        <fullName evidence="7">PSI domain-containing protein</fullName>
    </recommendedName>
</protein>
<keyword evidence="6" id="KW-1185">Reference proteome</keyword>
<dbReference type="Proteomes" id="UP001492380">
    <property type="component" value="Unassembled WGS sequence"/>
</dbReference>
<evidence type="ECO:0000256" key="1">
    <source>
        <dbReference type="ARBA" id="ARBA00004370"/>
    </source>
</evidence>
<evidence type="ECO:0000256" key="2">
    <source>
        <dbReference type="ARBA" id="ARBA00023136"/>
    </source>
</evidence>
<keyword evidence="4" id="KW-1133">Transmembrane helix</keyword>
<evidence type="ECO:0000256" key="4">
    <source>
        <dbReference type="SAM" id="Phobius"/>
    </source>
</evidence>
<comment type="caution">
    <text evidence="5">The sequence shown here is derived from an EMBL/GenBank/DDBJ whole genome shotgun (WGS) entry which is preliminary data.</text>
</comment>
<keyword evidence="4" id="KW-0812">Transmembrane</keyword>
<evidence type="ECO:0000313" key="5">
    <source>
        <dbReference type="EMBL" id="KAK8229043.1"/>
    </source>
</evidence>
<evidence type="ECO:0000256" key="3">
    <source>
        <dbReference type="ARBA" id="ARBA00023180"/>
    </source>
</evidence>
<dbReference type="EMBL" id="JBBWRZ010000009">
    <property type="protein sequence ID" value="KAK8229043.1"/>
    <property type="molecule type" value="Genomic_DNA"/>
</dbReference>